<evidence type="ECO:0000313" key="7">
    <source>
        <dbReference type="Proteomes" id="UP000255529"/>
    </source>
</evidence>
<dbReference type="Gene3D" id="1.10.10.10">
    <property type="entry name" value="Winged helix-like DNA-binding domain superfamily/Winged helix DNA-binding domain"/>
    <property type="match status" value="2"/>
</dbReference>
<keyword evidence="3" id="KW-0010">Activator</keyword>
<organism evidence="6 7">
    <name type="scientific">Serratia quinivorans</name>
    <dbReference type="NCBI Taxonomy" id="137545"/>
    <lineage>
        <taxon>Bacteria</taxon>
        <taxon>Pseudomonadati</taxon>
        <taxon>Pseudomonadota</taxon>
        <taxon>Gammaproteobacteria</taxon>
        <taxon>Enterobacterales</taxon>
        <taxon>Yersiniaceae</taxon>
        <taxon>Serratia</taxon>
    </lineage>
</organism>
<evidence type="ECO:0000256" key="3">
    <source>
        <dbReference type="ARBA" id="ARBA00023159"/>
    </source>
</evidence>
<keyword evidence="4" id="KW-0804">Transcription</keyword>
<evidence type="ECO:0000256" key="1">
    <source>
        <dbReference type="ARBA" id="ARBA00023015"/>
    </source>
</evidence>
<dbReference type="AlphaFoldDB" id="A0A379Z210"/>
<dbReference type="SMART" id="SM00421">
    <property type="entry name" value="HTH_LUXR"/>
    <property type="match status" value="2"/>
</dbReference>
<dbReference type="RefSeq" id="WP_223272801.1">
    <property type="nucleotide sequence ID" value="NZ_CAMKUF010000004.1"/>
</dbReference>
<reference evidence="6 7" key="1">
    <citation type="submission" date="2018-06" db="EMBL/GenBank/DDBJ databases">
        <authorList>
            <consortium name="Pathogen Informatics"/>
            <person name="Doyle S."/>
        </authorList>
    </citation>
    <scope>NUCLEOTIDE SEQUENCE [LARGE SCALE GENOMIC DNA]</scope>
    <source>
        <strain evidence="6 7">NCTC11544</strain>
    </source>
</reference>
<keyword evidence="2 6" id="KW-0238">DNA-binding</keyword>
<dbReference type="GO" id="GO:0006355">
    <property type="term" value="P:regulation of DNA-templated transcription"/>
    <property type="evidence" value="ECO:0007669"/>
    <property type="project" value="InterPro"/>
</dbReference>
<proteinExistence type="predicted"/>
<dbReference type="InterPro" id="IPR000792">
    <property type="entry name" value="Tscrpt_reg_LuxR_C"/>
</dbReference>
<dbReference type="Pfam" id="PF00196">
    <property type="entry name" value="GerE"/>
    <property type="match status" value="2"/>
</dbReference>
<dbReference type="PROSITE" id="PS50043">
    <property type="entry name" value="HTH_LUXR_2"/>
    <property type="match status" value="2"/>
</dbReference>
<dbReference type="EMBL" id="UGYN01000002">
    <property type="protein sequence ID" value="SUI54156.1"/>
    <property type="molecule type" value="Genomic_DNA"/>
</dbReference>
<dbReference type="GO" id="GO:0003677">
    <property type="term" value="F:DNA binding"/>
    <property type="evidence" value="ECO:0007669"/>
    <property type="project" value="UniProtKB-KW"/>
</dbReference>
<dbReference type="InterPro" id="IPR016032">
    <property type="entry name" value="Sig_transdc_resp-reg_C-effctor"/>
</dbReference>
<evidence type="ECO:0000313" key="6">
    <source>
        <dbReference type="EMBL" id="SUI54156.1"/>
    </source>
</evidence>
<evidence type="ECO:0000256" key="2">
    <source>
        <dbReference type="ARBA" id="ARBA00023125"/>
    </source>
</evidence>
<name>A0A379Z210_9GAMM</name>
<feature type="domain" description="HTH luxR-type" evidence="5">
    <location>
        <begin position="102"/>
        <end position="167"/>
    </location>
</feature>
<evidence type="ECO:0000259" key="5">
    <source>
        <dbReference type="PROSITE" id="PS50043"/>
    </source>
</evidence>
<protein>
    <submittedName>
        <fullName evidence="6">DNA-binding transcriptional activator BglJ</fullName>
    </submittedName>
</protein>
<keyword evidence="1" id="KW-0805">Transcription regulation</keyword>
<sequence length="188" mass="20872">MSQQTRLIQQPGMHSDRVSLNAPVAAVMLPPPLAELLTPKELHILQAVLNGQDLTTLAWRLNRNIRTVSNHKQRAMDKLGLTSNAMLYALGALLSPPLPEGCVQRMRLLTPREHRVLTGLLQGKTVGGIAREQHKSIKTISLQKQRLMEKLALCSGVDLFRFAPDRARVLLANWSAWPDKPGQQQSAV</sequence>
<dbReference type="SUPFAM" id="SSF46894">
    <property type="entry name" value="C-terminal effector domain of the bipartite response regulators"/>
    <property type="match status" value="2"/>
</dbReference>
<dbReference type="InterPro" id="IPR036388">
    <property type="entry name" value="WH-like_DNA-bd_sf"/>
</dbReference>
<evidence type="ECO:0000256" key="4">
    <source>
        <dbReference type="ARBA" id="ARBA00023163"/>
    </source>
</evidence>
<dbReference type="Proteomes" id="UP000255529">
    <property type="component" value="Unassembled WGS sequence"/>
</dbReference>
<dbReference type="CDD" id="cd06170">
    <property type="entry name" value="LuxR_C_like"/>
    <property type="match status" value="2"/>
</dbReference>
<dbReference type="PANTHER" id="PTHR44688:SF16">
    <property type="entry name" value="DNA-BINDING TRANSCRIPTIONAL ACTIVATOR DEVR_DOSR"/>
    <property type="match status" value="1"/>
</dbReference>
<dbReference type="PRINTS" id="PR00038">
    <property type="entry name" value="HTHLUXR"/>
</dbReference>
<accession>A0A379Z210</accession>
<gene>
    <name evidence="6" type="ORF">NCTC11544_01545</name>
</gene>
<dbReference type="PANTHER" id="PTHR44688">
    <property type="entry name" value="DNA-BINDING TRANSCRIPTIONAL ACTIVATOR DEVR_DOSR"/>
    <property type="match status" value="1"/>
</dbReference>
<feature type="domain" description="HTH luxR-type" evidence="5">
    <location>
        <begin position="30"/>
        <end position="95"/>
    </location>
</feature>